<evidence type="ECO:0000256" key="3">
    <source>
        <dbReference type="ARBA" id="ARBA00023125"/>
    </source>
</evidence>
<evidence type="ECO:0000256" key="1">
    <source>
        <dbReference type="ARBA" id="ARBA00008857"/>
    </source>
</evidence>
<evidence type="ECO:0000313" key="9">
    <source>
        <dbReference type="Proteomes" id="UP000304900"/>
    </source>
</evidence>
<dbReference type="InterPro" id="IPR050090">
    <property type="entry name" value="Tyrosine_recombinase_XerCD"/>
</dbReference>
<reference evidence="8 9" key="1">
    <citation type="submission" date="2019-05" db="EMBL/GenBank/DDBJ databases">
        <title>Dyadobacter AR-3-8 sp. nov., isolated from arctic soil.</title>
        <authorList>
            <person name="Chaudhary D.K."/>
        </authorList>
    </citation>
    <scope>NUCLEOTIDE SEQUENCE [LARGE SCALE GENOMIC DNA]</scope>
    <source>
        <strain evidence="8 9">AR-3-8</strain>
    </source>
</reference>
<dbReference type="GO" id="GO:0015074">
    <property type="term" value="P:DNA integration"/>
    <property type="evidence" value="ECO:0007669"/>
    <property type="project" value="UniProtKB-KW"/>
</dbReference>
<dbReference type="EMBL" id="SZVO01000037">
    <property type="protein sequence ID" value="TKT84869.1"/>
    <property type="molecule type" value="Genomic_DNA"/>
</dbReference>
<dbReference type="InterPro" id="IPR002104">
    <property type="entry name" value="Integrase_catalytic"/>
</dbReference>
<dbReference type="InterPro" id="IPR011010">
    <property type="entry name" value="DNA_brk_join_enz"/>
</dbReference>
<keyword evidence="9" id="KW-1185">Reference proteome</keyword>
<dbReference type="Gene3D" id="1.10.150.130">
    <property type="match status" value="1"/>
</dbReference>
<feature type="domain" description="Core-binding (CB)" evidence="7">
    <location>
        <begin position="107"/>
        <end position="190"/>
    </location>
</feature>
<dbReference type="PROSITE" id="PS51900">
    <property type="entry name" value="CB"/>
    <property type="match status" value="1"/>
</dbReference>
<dbReference type="InterPro" id="IPR013762">
    <property type="entry name" value="Integrase-like_cat_sf"/>
</dbReference>
<dbReference type="OrthoDB" id="9785687at2"/>
<dbReference type="GO" id="GO:0006310">
    <property type="term" value="P:DNA recombination"/>
    <property type="evidence" value="ECO:0007669"/>
    <property type="project" value="UniProtKB-KW"/>
</dbReference>
<dbReference type="PROSITE" id="PS51898">
    <property type="entry name" value="TYR_RECOMBINASE"/>
    <property type="match status" value="1"/>
</dbReference>
<gene>
    <name evidence="8" type="ORF">FDK13_34630</name>
</gene>
<evidence type="ECO:0000256" key="5">
    <source>
        <dbReference type="PROSITE-ProRule" id="PRU01248"/>
    </source>
</evidence>
<keyword evidence="3 5" id="KW-0238">DNA-binding</keyword>
<dbReference type="Proteomes" id="UP000304900">
    <property type="component" value="Unassembled WGS sequence"/>
</dbReference>
<evidence type="ECO:0000256" key="2">
    <source>
        <dbReference type="ARBA" id="ARBA00022908"/>
    </source>
</evidence>
<protein>
    <recommendedName>
        <fullName evidence="10">Integrase</fullName>
    </recommendedName>
</protein>
<dbReference type="PANTHER" id="PTHR30349:SF41">
    <property type="entry name" value="INTEGRASE_RECOMBINASE PROTEIN MJ0367-RELATED"/>
    <property type="match status" value="1"/>
</dbReference>
<evidence type="ECO:0000313" key="8">
    <source>
        <dbReference type="EMBL" id="TKT84869.1"/>
    </source>
</evidence>
<dbReference type="Pfam" id="PF00589">
    <property type="entry name" value="Phage_integrase"/>
    <property type="match status" value="1"/>
</dbReference>
<sequence>MRKIQTCFDQLIYDAGEVLRTKLLRTDATVNWYRIYWRRMWREIRCQSIPEFTSNLGRQHLLDRFGQLDYATLSKRDKDFVKIVSVLCEFYDTGTITRSRERLQLDGVIGALVKQFVDHLATLRLKSTTIREREHYLSKFLIYMKDKGIASIDKVDKFVIIDYLRTLDIRHSTVAHMTLRAIRTFLKFLFEQGLIKEDISLSVPQDNYQKQAKLPSVFSVDEIQRMISKIDRARPSGKRNYAIVLIAARLGLRASDIAGLKFENLFWQQSIISICQYKTGRQLQLPLLAEVGEAIIEYLKYGRPISNEPYVFLSAGSPFRRMHTPGITSLVNRAFILSGVNIEHRHHGPHALRHSLASLLLEQSIVLPVITEVLGHENSRSTKYYLRIDLTSMKQCMLEAPAVADDFYNHKGGCFYA</sequence>
<dbReference type="GO" id="GO:0003677">
    <property type="term" value="F:DNA binding"/>
    <property type="evidence" value="ECO:0007669"/>
    <property type="project" value="UniProtKB-UniRule"/>
</dbReference>
<dbReference type="SUPFAM" id="SSF56349">
    <property type="entry name" value="DNA breaking-rejoining enzymes"/>
    <property type="match status" value="1"/>
</dbReference>
<evidence type="ECO:0000259" key="6">
    <source>
        <dbReference type="PROSITE" id="PS51898"/>
    </source>
</evidence>
<dbReference type="RefSeq" id="WP_137344590.1">
    <property type="nucleotide sequence ID" value="NZ_BSQH01000042.1"/>
</dbReference>
<dbReference type="CDD" id="cd01188">
    <property type="entry name" value="INT_RitA_C_like"/>
    <property type="match status" value="1"/>
</dbReference>
<comment type="similarity">
    <text evidence="1">Belongs to the 'phage' integrase family.</text>
</comment>
<accession>A0A4U6CKV7</accession>
<evidence type="ECO:0000256" key="4">
    <source>
        <dbReference type="ARBA" id="ARBA00023172"/>
    </source>
</evidence>
<evidence type="ECO:0000259" key="7">
    <source>
        <dbReference type="PROSITE" id="PS51900"/>
    </source>
</evidence>
<dbReference type="InterPro" id="IPR010998">
    <property type="entry name" value="Integrase_recombinase_N"/>
</dbReference>
<dbReference type="AlphaFoldDB" id="A0A4U6CKV7"/>
<name>A0A4U6CKV7_9BACT</name>
<dbReference type="InterPro" id="IPR044068">
    <property type="entry name" value="CB"/>
</dbReference>
<comment type="caution">
    <text evidence="8">The sequence shown here is derived from an EMBL/GenBank/DDBJ whole genome shotgun (WGS) entry which is preliminary data.</text>
</comment>
<dbReference type="PANTHER" id="PTHR30349">
    <property type="entry name" value="PHAGE INTEGRASE-RELATED"/>
    <property type="match status" value="1"/>
</dbReference>
<proteinExistence type="inferred from homology"/>
<dbReference type="Gene3D" id="1.10.443.10">
    <property type="entry name" value="Intergrase catalytic core"/>
    <property type="match status" value="1"/>
</dbReference>
<keyword evidence="4" id="KW-0233">DNA recombination</keyword>
<evidence type="ECO:0008006" key="10">
    <source>
        <dbReference type="Google" id="ProtNLM"/>
    </source>
</evidence>
<feature type="domain" description="Tyr recombinase" evidence="6">
    <location>
        <begin position="213"/>
        <end position="398"/>
    </location>
</feature>
<keyword evidence="2" id="KW-0229">DNA integration</keyword>
<organism evidence="8 9">
    <name type="scientific">Dyadobacter frigoris</name>
    <dbReference type="NCBI Taxonomy" id="2576211"/>
    <lineage>
        <taxon>Bacteria</taxon>
        <taxon>Pseudomonadati</taxon>
        <taxon>Bacteroidota</taxon>
        <taxon>Cytophagia</taxon>
        <taxon>Cytophagales</taxon>
        <taxon>Spirosomataceae</taxon>
        <taxon>Dyadobacter</taxon>
    </lineage>
</organism>